<dbReference type="GO" id="GO:0006353">
    <property type="term" value="P:DNA-templated transcription termination"/>
    <property type="evidence" value="ECO:0007669"/>
    <property type="project" value="UniProtKB-UniRule"/>
</dbReference>
<proteinExistence type="inferred from homology"/>
<dbReference type="SUPFAM" id="SSF48013">
    <property type="entry name" value="NusB-like"/>
    <property type="match status" value="1"/>
</dbReference>
<dbReference type="AlphaFoldDB" id="A0A518N5D9"/>
<feature type="region of interest" description="Disordered" evidence="7">
    <location>
        <begin position="1"/>
        <end position="36"/>
    </location>
</feature>
<dbReference type="Pfam" id="PF01029">
    <property type="entry name" value="NusB"/>
    <property type="match status" value="1"/>
</dbReference>
<dbReference type="GO" id="GO:0031564">
    <property type="term" value="P:transcription antitermination"/>
    <property type="evidence" value="ECO:0007669"/>
    <property type="project" value="UniProtKB-KW"/>
</dbReference>
<evidence type="ECO:0000259" key="8">
    <source>
        <dbReference type="Pfam" id="PF01029"/>
    </source>
</evidence>
<sequence>MRPGGDRDGQPAGQAVVRPPRGGRGSGGIDTVGRSRSRRRALQAVYAMQLSGVDARNAIAQFAHEQAHEVADLEYFEDLVRGVETHRRDLDAALQPFLDRPIADVDPIERAMLRIAAYELRHRIDVPYRVVIDEALKTVKRFGSEHGHTYVNGVLDHAAADWRAAEVRAARG</sequence>
<dbReference type="PANTHER" id="PTHR11078">
    <property type="entry name" value="N UTILIZATION SUBSTANCE PROTEIN B-RELATED"/>
    <property type="match status" value="1"/>
</dbReference>
<dbReference type="GO" id="GO:0003723">
    <property type="term" value="F:RNA binding"/>
    <property type="evidence" value="ECO:0007669"/>
    <property type="project" value="UniProtKB-UniRule"/>
</dbReference>
<comment type="function">
    <text evidence="6">Involved in transcription antitermination. Required for transcription of ribosomal RNA (rRNA) genes. Binds specifically to the boxA antiterminator sequence of the ribosomal RNA (rrn) operons.</text>
</comment>
<evidence type="ECO:0000256" key="6">
    <source>
        <dbReference type="HAMAP-Rule" id="MF_00073"/>
    </source>
</evidence>
<dbReference type="PANTHER" id="PTHR11078:SF3">
    <property type="entry name" value="ANTITERMINATION NUSB DOMAIN-CONTAINING PROTEIN"/>
    <property type="match status" value="1"/>
</dbReference>
<dbReference type="Proteomes" id="UP000316584">
    <property type="component" value="Chromosome"/>
</dbReference>
<evidence type="ECO:0000256" key="4">
    <source>
        <dbReference type="ARBA" id="ARBA00023015"/>
    </source>
</evidence>
<keyword evidence="2 6" id="KW-0889">Transcription antitermination</keyword>
<gene>
    <name evidence="6 9" type="primary">nusB</name>
    <name evidence="9" type="ORF">FPZ22_09725</name>
</gene>
<dbReference type="EMBL" id="CP042218">
    <property type="protein sequence ID" value="QDW67129.1"/>
    <property type="molecule type" value="Genomic_DNA"/>
</dbReference>
<dbReference type="RefSeq" id="WP_144892531.1">
    <property type="nucleotide sequence ID" value="NZ_CP042218.1"/>
</dbReference>
<organism evidence="9 10">
    <name type="scientific">Luteimonas granuli</name>
    <dbReference type="NCBI Taxonomy" id="1176533"/>
    <lineage>
        <taxon>Bacteria</taxon>
        <taxon>Pseudomonadati</taxon>
        <taxon>Pseudomonadota</taxon>
        <taxon>Gammaproteobacteria</taxon>
        <taxon>Lysobacterales</taxon>
        <taxon>Lysobacteraceae</taxon>
        <taxon>Luteimonas</taxon>
    </lineage>
</organism>
<dbReference type="InterPro" id="IPR006027">
    <property type="entry name" value="NusB_RsmB_TIM44"/>
</dbReference>
<dbReference type="InterPro" id="IPR011605">
    <property type="entry name" value="NusB_fam"/>
</dbReference>
<evidence type="ECO:0000313" key="10">
    <source>
        <dbReference type="Proteomes" id="UP000316584"/>
    </source>
</evidence>
<name>A0A518N5D9_9GAMM</name>
<keyword evidence="4 6" id="KW-0805">Transcription regulation</keyword>
<dbReference type="OrthoDB" id="9789556at2"/>
<keyword evidence="10" id="KW-1185">Reference proteome</keyword>
<protein>
    <recommendedName>
        <fullName evidence="6">Transcription antitermination protein NusB</fullName>
    </recommendedName>
    <alternativeName>
        <fullName evidence="6">Antitermination factor NusB</fullName>
    </alternativeName>
</protein>
<dbReference type="KEGG" id="lug:FPZ22_09725"/>
<evidence type="ECO:0000256" key="3">
    <source>
        <dbReference type="ARBA" id="ARBA00022884"/>
    </source>
</evidence>
<dbReference type="HAMAP" id="MF_00073">
    <property type="entry name" value="NusB"/>
    <property type="match status" value="1"/>
</dbReference>
<evidence type="ECO:0000256" key="7">
    <source>
        <dbReference type="SAM" id="MobiDB-lite"/>
    </source>
</evidence>
<dbReference type="NCBIfam" id="TIGR01951">
    <property type="entry name" value="nusB"/>
    <property type="match status" value="1"/>
</dbReference>
<accession>A0A518N5D9</accession>
<evidence type="ECO:0000313" key="9">
    <source>
        <dbReference type="EMBL" id="QDW67129.1"/>
    </source>
</evidence>
<reference evidence="9 10" key="1">
    <citation type="submission" date="2019-07" db="EMBL/GenBank/DDBJ databases">
        <title>Full genome sequence of Luteimonas sp. Gr-4.</title>
        <authorList>
            <person name="Im W.-T."/>
        </authorList>
    </citation>
    <scope>NUCLEOTIDE SEQUENCE [LARGE SCALE GENOMIC DNA]</scope>
    <source>
        <strain evidence="9 10">Gr-4</strain>
    </source>
</reference>
<dbReference type="Gene3D" id="1.10.940.10">
    <property type="entry name" value="NusB-like"/>
    <property type="match status" value="1"/>
</dbReference>
<feature type="domain" description="NusB/RsmB/TIM44" evidence="8">
    <location>
        <begin position="36"/>
        <end position="159"/>
    </location>
</feature>
<evidence type="ECO:0000256" key="1">
    <source>
        <dbReference type="ARBA" id="ARBA00005952"/>
    </source>
</evidence>
<keyword evidence="3 6" id="KW-0694">RNA-binding</keyword>
<comment type="similarity">
    <text evidence="1 6">Belongs to the NusB family.</text>
</comment>
<evidence type="ECO:0000256" key="5">
    <source>
        <dbReference type="ARBA" id="ARBA00023163"/>
    </source>
</evidence>
<evidence type="ECO:0000256" key="2">
    <source>
        <dbReference type="ARBA" id="ARBA00022814"/>
    </source>
</evidence>
<dbReference type="InterPro" id="IPR035926">
    <property type="entry name" value="NusB-like_sf"/>
</dbReference>
<dbReference type="GO" id="GO:0005829">
    <property type="term" value="C:cytosol"/>
    <property type="evidence" value="ECO:0007669"/>
    <property type="project" value="TreeGrafter"/>
</dbReference>
<keyword evidence="5 6" id="KW-0804">Transcription</keyword>